<feature type="chain" id="PRO_5021338636" evidence="1">
    <location>
        <begin position="18"/>
        <end position="215"/>
    </location>
</feature>
<gene>
    <name evidence="2" type="ORF">FA13DRAFT_1811748</name>
</gene>
<evidence type="ECO:0000256" key="1">
    <source>
        <dbReference type="SAM" id="SignalP"/>
    </source>
</evidence>
<dbReference type="Proteomes" id="UP000298030">
    <property type="component" value="Unassembled WGS sequence"/>
</dbReference>
<name>A0A4Y7TM22_COPMI</name>
<dbReference type="OrthoDB" id="152248at2759"/>
<dbReference type="AlphaFoldDB" id="A0A4Y7TM22"/>
<sequence>MLLTLAYYLAFAAFVLAAPRLEERFAVPAANPPPGFNITSLGVLGSGCPAGTTFYTLSKDKTQITVLFSEFFAEAGPGIPINRNRRACQLSLGVAVPPGFTFGIATVDYRGYYQLDSKVTASQQSIYYFQGEILQATARSSLTGPVSGEEYTYRDAFDLTSTVQAPCGIQSVLNINSDLRVSNSANPQGTGLIATDSIDASLATTFNFQWQTCTK</sequence>
<dbReference type="STRING" id="71717.A0A4Y7TM22"/>
<protein>
    <submittedName>
        <fullName evidence="2">Secreted protein</fullName>
    </submittedName>
</protein>
<reference evidence="2 3" key="1">
    <citation type="journal article" date="2019" name="Nat. Ecol. Evol.">
        <title>Megaphylogeny resolves global patterns of mushroom evolution.</title>
        <authorList>
            <person name="Varga T."/>
            <person name="Krizsan K."/>
            <person name="Foldi C."/>
            <person name="Dima B."/>
            <person name="Sanchez-Garcia M."/>
            <person name="Sanchez-Ramirez S."/>
            <person name="Szollosi G.J."/>
            <person name="Szarkandi J.G."/>
            <person name="Papp V."/>
            <person name="Albert L."/>
            <person name="Andreopoulos W."/>
            <person name="Angelini C."/>
            <person name="Antonin V."/>
            <person name="Barry K.W."/>
            <person name="Bougher N.L."/>
            <person name="Buchanan P."/>
            <person name="Buyck B."/>
            <person name="Bense V."/>
            <person name="Catcheside P."/>
            <person name="Chovatia M."/>
            <person name="Cooper J."/>
            <person name="Damon W."/>
            <person name="Desjardin D."/>
            <person name="Finy P."/>
            <person name="Geml J."/>
            <person name="Haridas S."/>
            <person name="Hughes K."/>
            <person name="Justo A."/>
            <person name="Karasinski D."/>
            <person name="Kautmanova I."/>
            <person name="Kiss B."/>
            <person name="Kocsube S."/>
            <person name="Kotiranta H."/>
            <person name="LaButti K.M."/>
            <person name="Lechner B.E."/>
            <person name="Liimatainen K."/>
            <person name="Lipzen A."/>
            <person name="Lukacs Z."/>
            <person name="Mihaltcheva S."/>
            <person name="Morgado L.N."/>
            <person name="Niskanen T."/>
            <person name="Noordeloos M.E."/>
            <person name="Ohm R.A."/>
            <person name="Ortiz-Santana B."/>
            <person name="Ovrebo C."/>
            <person name="Racz N."/>
            <person name="Riley R."/>
            <person name="Savchenko A."/>
            <person name="Shiryaev A."/>
            <person name="Soop K."/>
            <person name="Spirin V."/>
            <person name="Szebenyi C."/>
            <person name="Tomsovsky M."/>
            <person name="Tulloss R.E."/>
            <person name="Uehling J."/>
            <person name="Grigoriev I.V."/>
            <person name="Vagvolgyi C."/>
            <person name="Papp T."/>
            <person name="Martin F.M."/>
            <person name="Miettinen O."/>
            <person name="Hibbett D.S."/>
            <person name="Nagy L.G."/>
        </authorList>
    </citation>
    <scope>NUCLEOTIDE SEQUENCE [LARGE SCALE GENOMIC DNA]</scope>
    <source>
        <strain evidence="2 3">FP101781</strain>
    </source>
</reference>
<keyword evidence="3" id="KW-1185">Reference proteome</keyword>
<dbReference type="PANTHER" id="PTHR38847">
    <property type="match status" value="1"/>
</dbReference>
<dbReference type="Pfam" id="PF14273">
    <property type="entry name" value="DUF4360"/>
    <property type="match status" value="1"/>
</dbReference>
<evidence type="ECO:0000313" key="3">
    <source>
        <dbReference type="Proteomes" id="UP000298030"/>
    </source>
</evidence>
<feature type="signal peptide" evidence="1">
    <location>
        <begin position="1"/>
        <end position="17"/>
    </location>
</feature>
<dbReference type="InterPro" id="IPR025649">
    <property type="entry name" value="DUF4360"/>
</dbReference>
<accession>A0A4Y7TM22</accession>
<evidence type="ECO:0000313" key="2">
    <source>
        <dbReference type="EMBL" id="TEB35230.1"/>
    </source>
</evidence>
<organism evidence="2 3">
    <name type="scientific">Coprinellus micaceus</name>
    <name type="common">Glistening ink-cap mushroom</name>
    <name type="synonym">Coprinus micaceus</name>
    <dbReference type="NCBI Taxonomy" id="71717"/>
    <lineage>
        <taxon>Eukaryota</taxon>
        <taxon>Fungi</taxon>
        <taxon>Dikarya</taxon>
        <taxon>Basidiomycota</taxon>
        <taxon>Agaricomycotina</taxon>
        <taxon>Agaricomycetes</taxon>
        <taxon>Agaricomycetidae</taxon>
        <taxon>Agaricales</taxon>
        <taxon>Agaricineae</taxon>
        <taxon>Psathyrellaceae</taxon>
        <taxon>Coprinellus</taxon>
    </lineage>
</organism>
<keyword evidence="1" id="KW-0732">Signal</keyword>
<dbReference type="EMBL" id="QPFP01000008">
    <property type="protein sequence ID" value="TEB35230.1"/>
    <property type="molecule type" value="Genomic_DNA"/>
</dbReference>
<dbReference type="PANTHER" id="PTHR38847:SF1">
    <property type="entry name" value="PSEUDOURIDINE SYNTHASE RSUA_RLUA-LIKE DOMAIN-CONTAINING PROTEIN"/>
    <property type="match status" value="1"/>
</dbReference>
<proteinExistence type="predicted"/>
<comment type="caution">
    <text evidence="2">The sequence shown here is derived from an EMBL/GenBank/DDBJ whole genome shotgun (WGS) entry which is preliminary data.</text>
</comment>